<comment type="function">
    <text evidence="8">Loosely associated component of the core of photosystem II (PSII). PSII is a light-driven water plastoquinone oxidoreductase, using light energy to abstract electrons from H(2)O, generating a proton gradient subsequently used for ATP formation.</text>
</comment>
<comment type="subcellular location">
    <subcellularLocation>
        <location evidence="8">Cellular thylakoid membrane</location>
        <topology evidence="8">Single-pass membrane protein</topology>
    </subcellularLocation>
    <subcellularLocation>
        <location evidence="1">Membrane</location>
    </subcellularLocation>
</comment>
<reference evidence="9 10" key="1">
    <citation type="submission" date="2016-11" db="EMBL/GenBank/DDBJ databases">
        <title>Draft Genome Sequences of Nine Cyanobacterial Strains from Diverse Habitats.</title>
        <authorList>
            <person name="Zhu T."/>
            <person name="Hou S."/>
            <person name="Lu X."/>
            <person name="Hess W.R."/>
        </authorList>
    </citation>
    <scope>NUCLEOTIDE SEQUENCE [LARGE SCALE GENOMIC DNA]</scope>
    <source>
        <strain evidence="9 10">5.2 s.c.1</strain>
    </source>
</reference>
<dbReference type="GO" id="GO:0030145">
    <property type="term" value="F:manganese ion binding"/>
    <property type="evidence" value="ECO:0007669"/>
    <property type="project" value="InterPro"/>
</dbReference>
<organism evidence="9 10">
    <name type="scientific">Chroogloeocystis siderophila 5.2 s.c.1</name>
    <dbReference type="NCBI Taxonomy" id="247279"/>
    <lineage>
        <taxon>Bacteria</taxon>
        <taxon>Bacillati</taxon>
        <taxon>Cyanobacteriota</taxon>
        <taxon>Cyanophyceae</taxon>
        <taxon>Oscillatoriophycideae</taxon>
        <taxon>Chroococcales</taxon>
        <taxon>Chroococcaceae</taxon>
        <taxon>Chroogloeocystis</taxon>
    </lineage>
</organism>
<name>A0A1U7HV73_9CHRO</name>
<sequence>MDIDMRVAFVLLPVIAAASWAVFNIAPAAIKQIQAFLNKEA</sequence>
<comment type="subunit">
    <text evidence="8">PSII is composed of 1 copy each of membrane proteins PsbA, PsbB, PsbC, PsbD, PsbE, PsbF, PsbH, PsbI, PsbJ, PsbK, PsbL, PsbM, PsbT, PsbX, PsbY, PsbZ, Psb30/Ycf12, peripheral proteins PsbO, CyanoQ (PsbQ), PsbU, PsbV and a large number of cofactors. It forms dimeric complexes.</text>
</comment>
<dbReference type="GO" id="GO:0009523">
    <property type="term" value="C:photosystem II"/>
    <property type="evidence" value="ECO:0007669"/>
    <property type="project" value="UniProtKB-KW"/>
</dbReference>
<dbReference type="AlphaFoldDB" id="A0A1U7HV73"/>
<dbReference type="HAMAP" id="MF_00717">
    <property type="entry name" value="PSII_PsbY"/>
    <property type="match status" value="1"/>
</dbReference>
<comment type="similarity">
    <text evidence="8">Belongs to the PsbY family.</text>
</comment>
<dbReference type="GO" id="GO:0015979">
    <property type="term" value="P:photosynthesis"/>
    <property type="evidence" value="ECO:0007669"/>
    <property type="project" value="UniProtKB-UniRule"/>
</dbReference>
<accession>A0A1U7HV73</accession>
<protein>
    <recommendedName>
        <fullName evidence="8">Photosystem II reaction center protein Y</fullName>
    </recommendedName>
</protein>
<keyword evidence="4 8" id="KW-1133">Transmembrane helix</keyword>
<evidence type="ECO:0000256" key="3">
    <source>
        <dbReference type="ARBA" id="ARBA00022692"/>
    </source>
</evidence>
<evidence type="ECO:0000313" key="9">
    <source>
        <dbReference type="EMBL" id="OKH27459.1"/>
    </source>
</evidence>
<dbReference type="GO" id="GO:0031676">
    <property type="term" value="C:plasma membrane-derived thylakoid membrane"/>
    <property type="evidence" value="ECO:0007669"/>
    <property type="project" value="UniProtKB-SubCell"/>
</dbReference>
<feature type="topological domain" description="Lumenal" evidence="8">
    <location>
        <begin position="26"/>
        <end position="41"/>
    </location>
</feature>
<keyword evidence="10" id="KW-1185">Reference proteome</keyword>
<dbReference type="Proteomes" id="UP000185984">
    <property type="component" value="Unassembled WGS sequence"/>
</dbReference>
<keyword evidence="3 8" id="KW-0812">Transmembrane</keyword>
<proteinExistence type="inferred from homology"/>
<dbReference type="NCBIfam" id="NF009711">
    <property type="entry name" value="PRK13240.1"/>
    <property type="match status" value="1"/>
</dbReference>
<keyword evidence="6 8" id="KW-0472">Membrane</keyword>
<evidence type="ECO:0000256" key="5">
    <source>
        <dbReference type="ARBA" id="ARBA00023078"/>
    </source>
</evidence>
<comment type="caution">
    <text evidence="9">The sequence shown here is derived from an EMBL/GenBank/DDBJ whole genome shotgun (WGS) entry which is preliminary data.</text>
</comment>
<evidence type="ECO:0000256" key="2">
    <source>
        <dbReference type="ARBA" id="ARBA00022531"/>
    </source>
</evidence>
<evidence type="ECO:0000256" key="4">
    <source>
        <dbReference type="ARBA" id="ARBA00022989"/>
    </source>
</evidence>
<evidence type="ECO:0000256" key="7">
    <source>
        <dbReference type="ARBA" id="ARBA00023276"/>
    </source>
</evidence>
<evidence type="ECO:0000256" key="8">
    <source>
        <dbReference type="HAMAP-Rule" id="MF_00717"/>
    </source>
</evidence>
<evidence type="ECO:0000256" key="6">
    <source>
        <dbReference type="ARBA" id="ARBA00023136"/>
    </source>
</evidence>
<evidence type="ECO:0000313" key="10">
    <source>
        <dbReference type="Proteomes" id="UP000185984"/>
    </source>
</evidence>
<dbReference type="OrthoDB" id="561045at2"/>
<keyword evidence="2 8" id="KW-0602">Photosynthesis</keyword>
<feature type="topological domain" description="Lumenal" evidence="8">
    <location>
        <begin position="1"/>
        <end position="6"/>
    </location>
</feature>
<keyword evidence="7 8" id="KW-0604">Photosystem II</keyword>
<dbReference type="STRING" id="247279.NIES1031_09260"/>
<keyword evidence="5 8" id="KW-0793">Thylakoid</keyword>
<evidence type="ECO:0000256" key="1">
    <source>
        <dbReference type="ARBA" id="ARBA00004370"/>
    </source>
</evidence>
<dbReference type="EMBL" id="MRCC01000006">
    <property type="protein sequence ID" value="OKH27459.1"/>
    <property type="molecule type" value="Genomic_DNA"/>
</dbReference>
<dbReference type="InterPro" id="IPR009388">
    <property type="entry name" value="PSII_PsbY"/>
</dbReference>
<gene>
    <name evidence="8" type="primary">psbY</name>
    <name evidence="9" type="ORF">NIES1031_09260</name>
</gene>
<dbReference type="Pfam" id="PF06298">
    <property type="entry name" value="PsbY"/>
    <property type="match status" value="1"/>
</dbReference>